<reference evidence="2 3" key="1">
    <citation type="journal article" date="2016" name="Nat. Commun.">
        <title>Thousands of microbial genomes shed light on interconnected biogeochemical processes in an aquifer system.</title>
        <authorList>
            <person name="Anantharaman K."/>
            <person name="Brown C.T."/>
            <person name="Hug L.A."/>
            <person name="Sharon I."/>
            <person name="Castelle C.J."/>
            <person name="Probst A.J."/>
            <person name="Thomas B.C."/>
            <person name="Singh A."/>
            <person name="Wilkins M.J."/>
            <person name="Karaoz U."/>
            <person name="Brodie E.L."/>
            <person name="Williams K.H."/>
            <person name="Hubbard S.S."/>
            <person name="Banfield J.F."/>
        </authorList>
    </citation>
    <scope>NUCLEOTIDE SEQUENCE [LARGE SCALE GENOMIC DNA]</scope>
</reference>
<keyword evidence="1" id="KW-0732">Signal</keyword>
<sequence>MKTGIYYLLMCLFIFSAALHGAQAQELNNHTQARPFNPNFIIDDYEFIDVSSMSVEAIRRFLNSKSGILKSYSVIDIDGVERDAAEIIGRAALNYSINPKFILALLQREQSLIEDSNPSTRDLDWATGYAVCDSCSTDDPGIQKFKGFAIQVDRAAWRQRYYYEHPFEFGVRVGGTSLIDNTLITPVNQATANLYIYTPHLNGNRNFWTIWNDYFSRNYPDGTILKERDTDNIWLLTNGKLRLVTSRATMMADYDPNKIIIVSTNDIMRYDIGVPIKFPNYSLLRSPRGTVYLLVNDVRRGITSREIFRGLGFNPEEIIDASWEDLNLYSEGVPITSTEAQPLGELLQNKITGGVYYVAYGVRHPIKSREILRNRFSRYPIKPVSPEMLSKYYLGDAVKFKDGELVTTSGETTVYVISNGQKRPVVSSEVFTELGYRWSNIIHTTPDAVAVHPDGAPITG</sequence>
<evidence type="ECO:0000313" key="3">
    <source>
        <dbReference type="Proteomes" id="UP000176846"/>
    </source>
</evidence>
<organism evidence="2 3">
    <name type="scientific">Candidatus Uhrbacteria bacterium RIFCSPLOWO2_01_FULL_47_25</name>
    <dbReference type="NCBI Taxonomy" id="1802402"/>
    <lineage>
        <taxon>Bacteria</taxon>
        <taxon>Candidatus Uhriibacteriota</taxon>
    </lineage>
</organism>
<dbReference type="AlphaFoldDB" id="A0A1F7UZ41"/>
<dbReference type="Proteomes" id="UP000176846">
    <property type="component" value="Unassembled WGS sequence"/>
</dbReference>
<name>A0A1F7UZ41_9BACT</name>
<accession>A0A1F7UZ41</accession>
<gene>
    <name evidence="2" type="ORF">A2936_03690</name>
</gene>
<proteinExistence type="predicted"/>
<dbReference type="EMBL" id="MGEK01000004">
    <property type="protein sequence ID" value="OGL83024.1"/>
    <property type="molecule type" value="Genomic_DNA"/>
</dbReference>
<feature type="chain" id="PRO_5009533175" evidence="1">
    <location>
        <begin position="25"/>
        <end position="460"/>
    </location>
</feature>
<evidence type="ECO:0000256" key="1">
    <source>
        <dbReference type="SAM" id="SignalP"/>
    </source>
</evidence>
<evidence type="ECO:0000313" key="2">
    <source>
        <dbReference type="EMBL" id="OGL83024.1"/>
    </source>
</evidence>
<comment type="caution">
    <text evidence="2">The sequence shown here is derived from an EMBL/GenBank/DDBJ whole genome shotgun (WGS) entry which is preliminary data.</text>
</comment>
<feature type="signal peptide" evidence="1">
    <location>
        <begin position="1"/>
        <end position="24"/>
    </location>
</feature>
<protein>
    <submittedName>
        <fullName evidence="2">Uncharacterized protein</fullName>
    </submittedName>
</protein>